<evidence type="ECO:0000313" key="1">
    <source>
        <dbReference type="EMBL" id="QCE04420.1"/>
    </source>
</evidence>
<accession>A0A4D6MSC8</accession>
<reference evidence="1 2" key="1">
    <citation type="submission" date="2019-04" db="EMBL/GenBank/DDBJ databases">
        <title>An improved genome assembly and genetic linkage map for asparagus bean, Vigna unguiculata ssp. sesquipedialis.</title>
        <authorList>
            <person name="Xia Q."/>
            <person name="Zhang R."/>
            <person name="Dong Y."/>
        </authorList>
    </citation>
    <scope>NUCLEOTIDE SEQUENCE [LARGE SCALE GENOMIC DNA]</scope>
    <source>
        <tissue evidence="1">Leaf</tissue>
    </source>
</reference>
<dbReference type="AlphaFoldDB" id="A0A4D6MSC8"/>
<evidence type="ECO:0000313" key="2">
    <source>
        <dbReference type="Proteomes" id="UP000501690"/>
    </source>
</evidence>
<keyword evidence="2" id="KW-1185">Reference proteome</keyword>
<sequence>MNESILENKAHTDSGGLHNKCKAQFSCPKALRAALELLGRRAGPKDKATQGSTVFSVRIQLDFVLSSPLSLFLEVVCAPLFGCQGFQLACPVASTGFLTSSEHVSPRRDYREPAWVFLREVSPGRRVPFWVSHILAQARRTRLSERAQEATVPLFEPSPRRMGARLSETLQPEQGARRGSALCDYFLGLNVRNSLMSLGETFRVVLQWSGRNSMAPISGCLW</sequence>
<dbReference type="EMBL" id="CP039352">
    <property type="protein sequence ID" value="QCE04420.1"/>
    <property type="molecule type" value="Genomic_DNA"/>
</dbReference>
<organism evidence="1 2">
    <name type="scientific">Vigna unguiculata</name>
    <name type="common">Cowpea</name>
    <dbReference type="NCBI Taxonomy" id="3917"/>
    <lineage>
        <taxon>Eukaryota</taxon>
        <taxon>Viridiplantae</taxon>
        <taxon>Streptophyta</taxon>
        <taxon>Embryophyta</taxon>
        <taxon>Tracheophyta</taxon>
        <taxon>Spermatophyta</taxon>
        <taxon>Magnoliopsida</taxon>
        <taxon>eudicotyledons</taxon>
        <taxon>Gunneridae</taxon>
        <taxon>Pentapetalae</taxon>
        <taxon>rosids</taxon>
        <taxon>fabids</taxon>
        <taxon>Fabales</taxon>
        <taxon>Fabaceae</taxon>
        <taxon>Papilionoideae</taxon>
        <taxon>50 kb inversion clade</taxon>
        <taxon>NPAAA clade</taxon>
        <taxon>indigoferoid/millettioid clade</taxon>
        <taxon>Phaseoleae</taxon>
        <taxon>Vigna</taxon>
    </lineage>
</organism>
<gene>
    <name evidence="1" type="ORF">DEO72_LG8g2456</name>
</gene>
<dbReference type="Proteomes" id="UP000501690">
    <property type="component" value="Linkage Group LG8"/>
</dbReference>
<protein>
    <submittedName>
        <fullName evidence="1">Uncharacterized protein</fullName>
    </submittedName>
</protein>
<proteinExistence type="predicted"/>
<name>A0A4D6MSC8_VIGUN</name>